<evidence type="ECO:0000313" key="7">
    <source>
        <dbReference type="Proteomes" id="UP000019241"/>
    </source>
</evidence>
<dbReference type="AlphaFoldDB" id="W7DC06"/>
<evidence type="ECO:0000256" key="4">
    <source>
        <dbReference type="ARBA" id="ARBA00023235"/>
    </source>
</evidence>
<reference evidence="6 7" key="1">
    <citation type="submission" date="2012-12" db="EMBL/GenBank/DDBJ databases">
        <title>Novel taxa of Listeriaceae from agricultural environments in the United States.</title>
        <authorList>
            <person name="den Bakker H.C."/>
            <person name="Allred A."/>
            <person name="Warchocki S."/>
            <person name="Wright E.M."/>
            <person name="Burrell A."/>
            <person name="Nightingale K.K."/>
            <person name="Kephart D."/>
            <person name="Wiedmann M."/>
        </authorList>
    </citation>
    <scope>NUCLEOTIDE SEQUENCE [LARGE SCALE GENOMIC DNA]</scope>
    <source>
        <strain evidence="6 7">FSL S10-1203</strain>
    </source>
</reference>
<dbReference type="PATRIC" id="fig|1265822.4.peg.3949"/>
<feature type="domain" description="DNA gyrase B subunit C-terminal" evidence="5">
    <location>
        <begin position="10"/>
        <end position="71"/>
    </location>
</feature>
<comment type="catalytic activity">
    <reaction evidence="1">
        <text>ATP-dependent breakage, passage and rejoining of double-stranded DNA.</text>
        <dbReference type="EC" id="5.6.2.2"/>
    </reaction>
</comment>
<dbReference type="InterPro" id="IPR000565">
    <property type="entry name" value="Topo_IIA_B"/>
</dbReference>
<evidence type="ECO:0000313" key="6">
    <source>
        <dbReference type="EMBL" id="EUJ45031.1"/>
    </source>
</evidence>
<dbReference type="InterPro" id="IPR013759">
    <property type="entry name" value="Topo_IIA_B_C"/>
</dbReference>
<name>W7DC06_9LIST</name>
<evidence type="ECO:0000259" key="5">
    <source>
        <dbReference type="Pfam" id="PF00986"/>
    </source>
</evidence>
<dbReference type="Proteomes" id="UP000019241">
    <property type="component" value="Unassembled WGS sequence"/>
</dbReference>
<sequence>MTAASKKIGKGYMIQRYKGLGEMNADQLWETTMNPESRTLIRVRIEDAARAERRVATLMGDKVEPRRKWIENNVEFSLEDDQSILENENMISQEARDI</sequence>
<dbReference type="Gene3D" id="3.40.50.670">
    <property type="match status" value="1"/>
</dbReference>
<gene>
    <name evidence="6" type="ORF">MCOL2_19319</name>
</gene>
<keyword evidence="3" id="KW-0238">DNA-binding</keyword>
<dbReference type="EC" id="5.6.2.2" evidence="2"/>
<dbReference type="GO" id="GO:0006265">
    <property type="term" value="P:DNA topological change"/>
    <property type="evidence" value="ECO:0007669"/>
    <property type="project" value="InterPro"/>
</dbReference>
<dbReference type="EMBL" id="AODM01000080">
    <property type="protein sequence ID" value="EUJ45031.1"/>
    <property type="molecule type" value="Genomic_DNA"/>
</dbReference>
<proteinExistence type="predicted"/>
<keyword evidence="4 6" id="KW-0413">Isomerase</keyword>
<dbReference type="GO" id="GO:0003677">
    <property type="term" value="F:DNA binding"/>
    <property type="evidence" value="ECO:0007669"/>
    <property type="project" value="UniProtKB-KW"/>
</dbReference>
<dbReference type="GO" id="GO:0034335">
    <property type="term" value="F:DNA negative supercoiling activity"/>
    <property type="evidence" value="ECO:0007669"/>
    <property type="project" value="UniProtKB-ARBA"/>
</dbReference>
<dbReference type="InterPro" id="IPR002288">
    <property type="entry name" value="DNA_gyrase_B_C"/>
</dbReference>
<evidence type="ECO:0000256" key="3">
    <source>
        <dbReference type="ARBA" id="ARBA00023125"/>
    </source>
</evidence>
<dbReference type="InterPro" id="IPR013760">
    <property type="entry name" value="Topo_IIA-like_dom_sf"/>
</dbReference>
<evidence type="ECO:0000256" key="1">
    <source>
        <dbReference type="ARBA" id="ARBA00000185"/>
    </source>
</evidence>
<dbReference type="GO" id="GO:0005524">
    <property type="term" value="F:ATP binding"/>
    <property type="evidence" value="ECO:0007669"/>
    <property type="project" value="InterPro"/>
</dbReference>
<dbReference type="PANTHER" id="PTHR45866">
    <property type="entry name" value="DNA GYRASE/TOPOISOMERASE SUBUNIT B"/>
    <property type="match status" value="1"/>
</dbReference>
<protein>
    <recommendedName>
        <fullName evidence="2">DNA topoisomerase (ATP-hydrolyzing)</fullName>
        <ecNumber evidence="2">5.6.2.2</ecNumber>
    </recommendedName>
</protein>
<accession>W7DC06</accession>
<dbReference type="Pfam" id="PF00986">
    <property type="entry name" value="DNA_gyraseB_C"/>
    <property type="match status" value="1"/>
</dbReference>
<dbReference type="SUPFAM" id="SSF56719">
    <property type="entry name" value="Type II DNA topoisomerase"/>
    <property type="match status" value="1"/>
</dbReference>
<organism evidence="6 7">
    <name type="scientific">Listeria fleischmannii FSL S10-1203</name>
    <dbReference type="NCBI Taxonomy" id="1265822"/>
    <lineage>
        <taxon>Bacteria</taxon>
        <taxon>Bacillati</taxon>
        <taxon>Bacillota</taxon>
        <taxon>Bacilli</taxon>
        <taxon>Bacillales</taxon>
        <taxon>Listeriaceae</taxon>
        <taxon>Listeria</taxon>
    </lineage>
</organism>
<dbReference type="PRINTS" id="PR01159">
    <property type="entry name" value="DNAGYRASEB"/>
</dbReference>
<evidence type="ECO:0000256" key="2">
    <source>
        <dbReference type="ARBA" id="ARBA00012895"/>
    </source>
</evidence>
<dbReference type="PANTHER" id="PTHR45866:SF12">
    <property type="entry name" value="DNA TOPOISOMERASE 4 SUBUNIT B"/>
    <property type="match status" value="1"/>
</dbReference>
<comment type="caution">
    <text evidence="6">The sequence shown here is derived from an EMBL/GenBank/DDBJ whole genome shotgun (WGS) entry which is preliminary data.</text>
</comment>